<dbReference type="Pfam" id="PF03638">
    <property type="entry name" value="TCR"/>
    <property type="match status" value="2"/>
</dbReference>
<proteinExistence type="inferred from homology"/>
<dbReference type="InterPro" id="IPR028307">
    <property type="entry name" value="Lin-54_fam"/>
</dbReference>
<reference evidence="6" key="1">
    <citation type="submission" date="2021-01" db="EMBL/GenBank/DDBJ databases">
        <authorList>
            <consortium name="Genoscope - CEA"/>
            <person name="William W."/>
        </authorList>
    </citation>
    <scope>NUCLEOTIDE SEQUENCE</scope>
</reference>
<dbReference type="GO" id="GO:0006355">
    <property type="term" value="P:regulation of DNA-templated transcription"/>
    <property type="evidence" value="ECO:0007669"/>
    <property type="project" value="TreeGrafter"/>
</dbReference>
<dbReference type="Proteomes" id="UP000689195">
    <property type="component" value="Unassembled WGS sequence"/>
</dbReference>
<dbReference type="PANTHER" id="PTHR12446">
    <property type="entry name" value="TESMIN/TSO1-RELATED"/>
    <property type="match status" value="1"/>
</dbReference>
<accession>A0A8S1X202</accession>
<evidence type="ECO:0000313" key="6">
    <source>
        <dbReference type="EMBL" id="CAD8194981.1"/>
    </source>
</evidence>
<organism evidence="6 7">
    <name type="scientific">Paramecium pentaurelia</name>
    <dbReference type="NCBI Taxonomy" id="43138"/>
    <lineage>
        <taxon>Eukaryota</taxon>
        <taxon>Sar</taxon>
        <taxon>Alveolata</taxon>
        <taxon>Ciliophora</taxon>
        <taxon>Intramacronucleata</taxon>
        <taxon>Oligohymenophorea</taxon>
        <taxon>Peniculida</taxon>
        <taxon>Parameciidae</taxon>
        <taxon>Paramecium</taxon>
    </lineage>
</organism>
<evidence type="ECO:0000259" key="5">
    <source>
        <dbReference type="PROSITE" id="PS51634"/>
    </source>
</evidence>
<dbReference type="GO" id="GO:0005634">
    <property type="term" value="C:nucleus"/>
    <property type="evidence" value="ECO:0007669"/>
    <property type="project" value="UniProtKB-SubCell"/>
</dbReference>
<dbReference type="AlphaFoldDB" id="A0A8S1X202"/>
<dbReference type="EMBL" id="CAJJDO010000108">
    <property type="protein sequence ID" value="CAD8194981.1"/>
    <property type="molecule type" value="Genomic_DNA"/>
</dbReference>
<name>A0A8S1X202_9CILI</name>
<evidence type="ECO:0000256" key="1">
    <source>
        <dbReference type="ARBA" id="ARBA00004123"/>
    </source>
</evidence>
<comment type="caution">
    <text evidence="6">The sequence shown here is derived from an EMBL/GenBank/DDBJ whole genome shotgun (WGS) entry which is preliminary data.</text>
</comment>
<evidence type="ECO:0000256" key="3">
    <source>
        <dbReference type="ARBA" id="ARBA00023242"/>
    </source>
</evidence>
<feature type="domain" description="CRC" evidence="5">
    <location>
        <begin position="134"/>
        <end position="242"/>
    </location>
</feature>
<protein>
    <recommendedName>
        <fullName evidence="5">CRC domain-containing protein</fullName>
    </recommendedName>
</protein>
<comment type="similarity">
    <text evidence="2">Belongs to the lin-54 family.</text>
</comment>
<comment type="subcellular location">
    <subcellularLocation>
        <location evidence="1">Nucleus</location>
    </subcellularLocation>
</comment>
<evidence type="ECO:0000256" key="2">
    <source>
        <dbReference type="ARBA" id="ARBA00007267"/>
    </source>
</evidence>
<dbReference type="PANTHER" id="PTHR12446:SF34">
    <property type="entry name" value="PROTEIN LIN-54 HOMOLOG"/>
    <property type="match status" value="1"/>
</dbReference>
<dbReference type="PROSITE" id="PS51634">
    <property type="entry name" value="CRC"/>
    <property type="match status" value="1"/>
</dbReference>
<evidence type="ECO:0000256" key="4">
    <source>
        <dbReference type="SAM" id="MobiDB-lite"/>
    </source>
</evidence>
<gene>
    <name evidence="6" type="ORF">PPENT_87.1.T1080065</name>
</gene>
<dbReference type="OrthoDB" id="308030at2759"/>
<dbReference type="SMART" id="SM01114">
    <property type="entry name" value="CXC"/>
    <property type="match status" value="2"/>
</dbReference>
<keyword evidence="3" id="KW-0539">Nucleus</keyword>
<feature type="region of interest" description="Disordered" evidence="4">
    <location>
        <begin position="41"/>
        <end position="61"/>
    </location>
</feature>
<evidence type="ECO:0000313" key="7">
    <source>
        <dbReference type="Proteomes" id="UP000689195"/>
    </source>
</evidence>
<dbReference type="InterPro" id="IPR033467">
    <property type="entry name" value="Tesmin/TSO1-like_CXC"/>
</dbReference>
<dbReference type="InterPro" id="IPR005172">
    <property type="entry name" value="CRC"/>
</dbReference>
<sequence length="260" mass="30663">MNQFSQKNLERRESSAEIDGQVNLVYEAQVEDVIEKSQQPQLKYMMSSSSSNDKNEPMQNSSLKEFHLNSIELKVNNQFQNDMQIQSYKHTNDSVQDFNQNEQNKPMRTRRKLNANKSIIDFQSENNSSSQNQSIVVCKCTKSNCLKLYCKCFHQNQKCNDLCNCIECKNKEEDFRIRFNALEKVKQKLHKQNNDDDLFDISKIWGCKCQKSQCLKNYCECFFRNQKCSSSCRCKNCGNKKKFPFQQQKKQKKQKIQTQV</sequence>
<keyword evidence="7" id="KW-1185">Reference proteome</keyword>